<keyword evidence="2 3" id="KW-0802">TPR repeat</keyword>
<dbReference type="RefSeq" id="WP_088520022.1">
    <property type="nucleotide sequence ID" value="NZ_FYDG01000002.1"/>
</dbReference>
<dbReference type="Gene3D" id="3.40.50.2000">
    <property type="entry name" value="Glycogen Phosphorylase B"/>
    <property type="match status" value="1"/>
</dbReference>
<feature type="region of interest" description="Disordered" evidence="4">
    <location>
        <begin position="1"/>
        <end position="21"/>
    </location>
</feature>
<protein>
    <submittedName>
        <fullName evidence="5">Tfp pilus assembly protein PilF</fullName>
    </submittedName>
</protein>
<accession>A0A212R475</accession>
<dbReference type="PROSITE" id="PS50293">
    <property type="entry name" value="TPR_REGION"/>
    <property type="match status" value="3"/>
</dbReference>
<name>A0A212R475_RHOAC</name>
<dbReference type="PROSITE" id="PS50005">
    <property type="entry name" value="TPR"/>
    <property type="match status" value="5"/>
</dbReference>
<proteinExistence type="predicted"/>
<dbReference type="Pfam" id="PF13432">
    <property type="entry name" value="TPR_16"/>
    <property type="match status" value="3"/>
</dbReference>
<feature type="repeat" description="TPR" evidence="3">
    <location>
        <begin position="27"/>
        <end position="60"/>
    </location>
</feature>
<evidence type="ECO:0000313" key="6">
    <source>
        <dbReference type="Proteomes" id="UP000198418"/>
    </source>
</evidence>
<dbReference type="InterPro" id="IPR050498">
    <property type="entry name" value="Ycf3"/>
</dbReference>
<dbReference type="OrthoDB" id="6193797at2"/>
<dbReference type="Proteomes" id="UP000198418">
    <property type="component" value="Unassembled WGS sequence"/>
</dbReference>
<feature type="repeat" description="TPR" evidence="3">
    <location>
        <begin position="61"/>
        <end position="94"/>
    </location>
</feature>
<dbReference type="InterPro" id="IPR019734">
    <property type="entry name" value="TPR_rpt"/>
</dbReference>
<dbReference type="Gene3D" id="1.25.40.10">
    <property type="entry name" value="Tetratricopeptide repeat domain"/>
    <property type="match status" value="2"/>
</dbReference>
<keyword evidence="6" id="KW-1185">Reference proteome</keyword>
<feature type="repeat" description="TPR" evidence="3">
    <location>
        <begin position="129"/>
        <end position="162"/>
    </location>
</feature>
<evidence type="ECO:0000256" key="2">
    <source>
        <dbReference type="ARBA" id="ARBA00022803"/>
    </source>
</evidence>
<feature type="repeat" description="TPR" evidence="3">
    <location>
        <begin position="197"/>
        <end position="230"/>
    </location>
</feature>
<dbReference type="PANTHER" id="PTHR44858:SF1">
    <property type="entry name" value="UDP-N-ACETYLGLUCOSAMINE--PEPTIDE N-ACETYLGLUCOSAMINYLTRANSFERASE SPINDLY-RELATED"/>
    <property type="match status" value="1"/>
</dbReference>
<dbReference type="AlphaFoldDB" id="A0A212R475"/>
<dbReference type="EMBL" id="FYDG01000002">
    <property type="protein sequence ID" value="SNB66822.1"/>
    <property type="molecule type" value="Genomic_DNA"/>
</dbReference>
<dbReference type="InterPro" id="IPR011990">
    <property type="entry name" value="TPR-like_helical_dom_sf"/>
</dbReference>
<dbReference type="SUPFAM" id="SSF48452">
    <property type="entry name" value="TPR-like"/>
    <property type="match status" value="1"/>
</dbReference>
<organism evidence="5 6">
    <name type="scientific">Rhodoblastus acidophilus</name>
    <name type="common">Rhodopseudomonas acidophila</name>
    <dbReference type="NCBI Taxonomy" id="1074"/>
    <lineage>
        <taxon>Bacteria</taxon>
        <taxon>Pseudomonadati</taxon>
        <taxon>Pseudomonadota</taxon>
        <taxon>Alphaproteobacteria</taxon>
        <taxon>Hyphomicrobiales</taxon>
        <taxon>Rhodoblastaceae</taxon>
        <taxon>Rhodoblastus</taxon>
    </lineage>
</organism>
<gene>
    <name evidence="5" type="ORF">SAMN06265338_102541</name>
</gene>
<evidence type="ECO:0000256" key="4">
    <source>
        <dbReference type="SAM" id="MobiDB-lite"/>
    </source>
</evidence>
<keyword evidence="1" id="KW-0677">Repeat</keyword>
<sequence>MNAASAAPAQPAPNQEAPAKQALMREARAHYALGLSEQSAGRMDAAIAHLDAALRLAPDFPEALSTGGYILQSRGHIAGALAFYGRAVELKPDDFTSLFNMGGLLLGQGERGLALDCLSRACALQPRHAGAAANYGAALAEIGRLEDAVEHLRRALALDPNLGPAALNLGNALMRLGRYEEAHRAYALALALRPDYLLAWVGLGIVAKEMGRFDEAMAAYDRALAIDPNSIETRGNRGCLQLLLGDFAEGWEGYEDRWFEGCRPLPASSARFDLAAPETIRGRRILVVNDHGLGDSIQFFRYVLLLAQAGADVTFAAPEKLRRLLGGSGAALAWRDESDLSGAFDAALAISSLPRAFATRVDTVPAPIPYLRADPALQARWREKLAGPGPKIGLCWRGSQDFRVDPRRSIPPEALVPLAAAGARFFALQKDATPEELPEPLRPHVQFFGAGYDDGPDAFVDTAAIMAELDLVISCDTSTAHLAGALGRPVWLALRHVAEWRWMTERLDSPWYPTMRLFRCGAGDDWRGLFETIAGEIARGFPQAIRGEPAPVVPIWHIGE</sequence>
<evidence type="ECO:0000256" key="1">
    <source>
        <dbReference type="ARBA" id="ARBA00022737"/>
    </source>
</evidence>
<reference evidence="6" key="1">
    <citation type="submission" date="2017-06" db="EMBL/GenBank/DDBJ databases">
        <authorList>
            <person name="Varghese N."/>
            <person name="Submissions S."/>
        </authorList>
    </citation>
    <scope>NUCLEOTIDE SEQUENCE [LARGE SCALE GENOMIC DNA]</scope>
    <source>
        <strain evidence="6">DSM 137</strain>
    </source>
</reference>
<dbReference type="SMART" id="SM00028">
    <property type="entry name" value="TPR"/>
    <property type="match status" value="6"/>
</dbReference>
<evidence type="ECO:0000313" key="5">
    <source>
        <dbReference type="EMBL" id="SNB66822.1"/>
    </source>
</evidence>
<evidence type="ECO:0000256" key="3">
    <source>
        <dbReference type="PROSITE-ProRule" id="PRU00339"/>
    </source>
</evidence>
<feature type="repeat" description="TPR" evidence="3">
    <location>
        <begin position="163"/>
        <end position="196"/>
    </location>
</feature>
<dbReference type="PANTHER" id="PTHR44858">
    <property type="entry name" value="TETRATRICOPEPTIDE REPEAT PROTEIN 6"/>
    <property type="match status" value="1"/>
</dbReference>
<dbReference type="SUPFAM" id="SSF53756">
    <property type="entry name" value="UDP-Glycosyltransferase/glycogen phosphorylase"/>
    <property type="match status" value="1"/>
</dbReference>